<feature type="site" description="Lowers pKa of active site Tyr" evidence="6">
    <location>
        <position position="72"/>
    </location>
</feature>
<dbReference type="Pfam" id="PF00248">
    <property type="entry name" value="Aldo_ket_red"/>
    <property type="match status" value="1"/>
</dbReference>
<evidence type="ECO:0000256" key="3">
    <source>
        <dbReference type="ARBA" id="ARBA00023002"/>
    </source>
</evidence>
<dbReference type="PRINTS" id="PR00069">
    <property type="entry name" value="ALDKETRDTASE"/>
</dbReference>
<evidence type="ECO:0000256" key="4">
    <source>
        <dbReference type="PIRSR" id="PIRSR000097-1"/>
    </source>
</evidence>
<dbReference type="RefSeq" id="WP_160861448.1">
    <property type="nucleotide sequence ID" value="NZ_WUMK01000009.1"/>
</dbReference>
<proteinExistence type="inferred from homology"/>
<dbReference type="OrthoDB" id="9804790at2"/>
<accession>A0A6N8SH98</accession>
<name>A0A6N8SH98_9HYPH</name>
<gene>
    <name evidence="8" type="ORF">GR138_22250</name>
</gene>
<dbReference type="InterPro" id="IPR018170">
    <property type="entry name" value="Aldo/ket_reductase_CS"/>
</dbReference>
<protein>
    <submittedName>
        <fullName evidence="8">Aldo/keto reductase</fullName>
    </submittedName>
</protein>
<dbReference type="AlphaFoldDB" id="A0A6N8SH98"/>
<dbReference type="Proteomes" id="UP000435802">
    <property type="component" value="Unassembled WGS sequence"/>
</dbReference>
<evidence type="ECO:0000313" key="9">
    <source>
        <dbReference type="Proteomes" id="UP000435802"/>
    </source>
</evidence>
<keyword evidence="3" id="KW-0560">Oxidoreductase</keyword>
<feature type="active site" description="Proton donor" evidence="4">
    <location>
        <position position="47"/>
    </location>
</feature>
<comment type="caution">
    <text evidence="8">The sequence shown here is derived from an EMBL/GenBank/DDBJ whole genome shotgun (WGS) entry which is preliminary data.</text>
</comment>
<evidence type="ECO:0000256" key="6">
    <source>
        <dbReference type="PIRSR" id="PIRSR000097-3"/>
    </source>
</evidence>
<dbReference type="CDD" id="cd19140">
    <property type="entry name" value="AKR_AKR3F3"/>
    <property type="match status" value="1"/>
</dbReference>
<keyword evidence="2" id="KW-0521">NADP</keyword>
<dbReference type="InterPro" id="IPR036812">
    <property type="entry name" value="NAD(P)_OxRdtase_dom_sf"/>
</dbReference>
<dbReference type="PIRSF" id="PIRSF000097">
    <property type="entry name" value="AKR"/>
    <property type="match status" value="1"/>
</dbReference>
<dbReference type="EMBL" id="WUMK01000009">
    <property type="protein sequence ID" value="MXN47933.1"/>
    <property type="molecule type" value="Genomic_DNA"/>
</dbReference>
<dbReference type="PANTHER" id="PTHR43827:SF3">
    <property type="entry name" value="NADP-DEPENDENT OXIDOREDUCTASE DOMAIN-CONTAINING PROTEIN"/>
    <property type="match status" value="1"/>
</dbReference>
<feature type="domain" description="NADP-dependent oxidoreductase" evidence="7">
    <location>
        <begin position="14"/>
        <end position="256"/>
    </location>
</feature>
<evidence type="ECO:0000259" key="7">
    <source>
        <dbReference type="Pfam" id="PF00248"/>
    </source>
</evidence>
<dbReference type="GO" id="GO:0051596">
    <property type="term" value="P:methylglyoxal catabolic process"/>
    <property type="evidence" value="ECO:0007669"/>
    <property type="project" value="TreeGrafter"/>
</dbReference>
<dbReference type="PROSITE" id="PS00062">
    <property type="entry name" value="ALDOKETO_REDUCTASE_2"/>
    <property type="match status" value="1"/>
</dbReference>
<evidence type="ECO:0000256" key="2">
    <source>
        <dbReference type="ARBA" id="ARBA00022857"/>
    </source>
</evidence>
<dbReference type="Gene3D" id="3.20.20.100">
    <property type="entry name" value="NADP-dependent oxidoreductase domain"/>
    <property type="match status" value="1"/>
</dbReference>
<organism evidence="8 9">
    <name type="scientific">Shinella kummerowiae</name>
    <dbReference type="NCBI Taxonomy" id="417745"/>
    <lineage>
        <taxon>Bacteria</taxon>
        <taxon>Pseudomonadati</taxon>
        <taxon>Pseudomonadota</taxon>
        <taxon>Alphaproteobacteria</taxon>
        <taxon>Hyphomicrobiales</taxon>
        <taxon>Rhizobiaceae</taxon>
        <taxon>Shinella</taxon>
    </lineage>
</organism>
<dbReference type="SUPFAM" id="SSF51430">
    <property type="entry name" value="NAD(P)-linked oxidoreductase"/>
    <property type="match status" value="1"/>
</dbReference>
<evidence type="ECO:0000256" key="1">
    <source>
        <dbReference type="ARBA" id="ARBA00007905"/>
    </source>
</evidence>
<reference evidence="8 9" key="1">
    <citation type="submission" date="2019-12" db="EMBL/GenBank/DDBJ databases">
        <title>Shinella kummerowiae sp. nov., a symbiotic bacterium isolated from root nodules of the herbal legume Kummerowia stipulacea.</title>
        <authorList>
            <person name="Gao J."/>
        </authorList>
    </citation>
    <scope>NUCLEOTIDE SEQUENCE [LARGE SCALE GENOMIC DNA]</scope>
    <source>
        <strain evidence="8 9">CCBAU 25048</strain>
    </source>
</reference>
<comment type="similarity">
    <text evidence="1">Belongs to the aldo/keto reductase family.</text>
</comment>
<dbReference type="PANTHER" id="PTHR43827">
    <property type="entry name" value="2,5-DIKETO-D-GLUCONIC ACID REDUCTASE"/>
    <property type="match status" value="1"/>
</dbReference>
<dbReference type="GO" id="GO:1990002">
    <property type="term" value="F:methylglyoxal reductase (NADPH) (acetol producing) activity"/>
    <property type="evidence" value="ECO:0007669"/>
    <property type="project" value="TreeGrafter"/>
</dbReference>
<feature type="binding site" evidence="5">
    <location>
        <position position="105"/>
    </location>
    <ligand>
        <name>substrate</name>
    </ligand>
</feature>
<dbReference type="InterPro" id="IPR020471">
    <property type="entry name" value="AKR"/>
</dbReference>
<evidence type="ECO:0000313" key="8">
    <source>
        <dbReference type="EMBL" id="MXN47933.1"/>
    </source>
</evidence>
<keyword evidence="9" id="KW-1185">Reference proteome</keyword>
<evidence type="ECO:0000256" key="5">
    <source>
        <dbReference type="PIRSR" id="PIRSR000097-2"/>
    </source>
</evidence>
<sequence>MKTINAHGAHIPQLGFGTFRMPEKDVLAILPKALAQGFSHVDTAQIYDNEAAVGAAIQASGVARENIFLTTKVWVANYGKQTFAASVEESLRKLKTDHVDLLLLHWPNDAVPLEVQIAQLNAVRERGLTKNIGVSNFSTALMAEAVRLSAAPLATNQVEYHPYLDQMKVLEAAETYGMALTAYYAMADGKVPNDPVLKEIGAAHGKSAAQVALRWLIQQPDVVALTKTATEQRLAENLALFDFVLSADEMKRIHGLARPDGRIVSPDGLAPVWDLAA</sequence>
<dbReference type="InterPro" id="IPR023210">
    <property type="entry name" value="NADP_OxRdtase_dom"/>
</dbReference>